<comment type="function">
    <text evidence="2 10">Catalyzes the transfer of a dimethylallyl group onto the adenine at position 37 in tRNAs that read codons beginning with uridine, leading to the formation of N6-(dimethylallyl)adenosine (i(6)A).</text>
</comment>
<dbReference type="InterPro" id="IPR008144">
    <property type="entry name" value="Guanylate_kin-like_dom"/>
</dbReference>
<dbReference type="EC" id="2.5.1.75" evidence="10"/>
<dbReference type="GO" id="GO:0052381">
    <property type="term" value="F:tRNA dimethylallyltransferase activity"/>
    <property type="evidence" value="ECO:0007669"/>
    <property type="project" value="UniProtKB-UniRule"/>
</dbReference>
<dbReference type="Gene3D" id="1.10.20.140">
    <property type="match status" value="1"/>
</dbReference>
<feature type="site" description="Interaction with substrate tRNA" evidence="10">
    <location>
        <position position="124"/>
    </location>
</feature>
<dbReference type="RefSeq" id="WP_008902477.1">
    <property type="nucleotide sequence ID" value="NZ_GL397071.1"/>
</dbReference>
<dbReference type="GO" id="GO:0006400">
    <property type="term" value="P:tRNA modification"/>
    <property type="evidence" value="ECO:0007669"/>
    <property type="project" value="TreeGrafter"/>
</dbReference>
<proteinExistence type="inferred from homology"/>
<dbReference type="STRING" id="862517.HMPREF9225_1702"/>
<evidence type="ECO:0000313" key="13">
    <source>
        <dbReference type="Proteomes" id="UP000003280"/>
    </source>
</evidence>
<evidence type="ECO:0000256" key="2">
    <source>
        <dbReference type="ARBA" id="ARBA00003213"/>
    </source>
</evidence>
<dbReference type="HAMAP" id="MF_00185">
    <property type="entry name" value="IPP_trans"/>
    <property type="match status" value="1"/>
</dbReference>
<evidence type="ECO:0000259" key="11">
    <source>
        <dbReference type="PROSITE" id="PS50052"/>
    </source>
</evidence>
<feature type="binding site" evidence="10">
    <location>
        <begin position="10"/>
        <end position="17"/>
    </location>
    <ligand>
        <name>ATP</name>
        <dbReference type="ChEBI" id="CHEBI:30616"/>
    </ligand>
</feature>
<dbReference type="Proteomes" id="UP000003280">
    <property type="component" value="Unassembled WGS sequence"/>
</dbReference>
<dbReference type="GO" id="GO:0005524">
    <property type="term" value="F:ATP binding"/>
    <property type="evidence" value="ECO:0007669"/>
    <property type="project" value="UniProtKB-UniRule"/>
</dbReference>
<feature type="site" description="Interaction with substrate tRNA" evidence="10">
    <location>
        <position position="101"/>
    </location>
</feature>
<comment type="similarity">
    <text evidence="3 10">Belongs to the IPP transferase family.</text>
</comment>
<evidence type="ECO:0000256" key="6">
    <source>
        <dbReference type="ARBA" id="ARBA00022741"/>
    </source>
</evidence>
<dbReference type="InterPro" id="IPR039657">
    <property type="entry name" value="Dimethylallyltransferase"/>
</dbReference>
<evidence type="ECO:0000256" key="7">
    <source>
        <dbReference type="ARBA" id="ARBA00022840"/>
    </source>
</evidence>
<sequence>MKENLMIILGPTGIGKTSLSIEIAKKYNGEIIGADSMQIYRGFDIGTGKITEEEMEGIPHHLIDFLDPKAEFSVEEFRTLAKKKISEINKEGKLPIMVGGTGLYINSIVYDFSMQKIEKDDEYRKYLDSYIDEHGLESLYAKMVELDPKLEDNIHPNNRHRIIRAMEILNSGEKKETEDFRRQNTDYNLYMLGLNTDREVLYDRINRRVDMMMEEGFLDEVKSLYEKGIDEHFQSMKAIGYREMLMYLEGKVDLEFAVDKMKQFSRNYAKRQLTWFRRDERIRWFDPLNEDRKEIFEEIERKFF</sequence>
<dbReference type="NCBIfam" id="TIGR00174">
    <property type="entry name" value="miaA"/>
    <property type="match status" value="1"/>
</dbReference>
<dbReference type="PANTHER" id="PTHR11088">
    <property type="entry name" value="TRNA DIMETHYLALLYLTRANSFERASE"/>
    <property type="match status" value="1"/>
</dbReference>
<evidence type="ECO:0000256" key="3">
    <source>
        <dbReference type="ARBA" id="ARBA00005842"/>
    </source>
</evidence>
<protein>
    <recommendedName>
        <fullName evidence="10">tRNA dimethylallyltransferase</fullName>
        <ecNumber evidence="10">2.5.1.75</ecNumber>
    </recommendedName>
    <alternativeName>
        <fullName evidence="10">Dimethylallyl diphosphate:tRNA dimethylallyltransferase</fullName>
        <shortName evidence="10">DMAPP:tRNA dimethylallyltransferase</shortName>
        <shortName evidence="10">DMATase</shortName>
    </alternativeName>
    <alternativeName>
        <fullName evidence="10">Isopentenyl-diphosphate:tRNA isopentenyltransferase</fullName>
        <shortName evidence="10">IPP transferase</shortName>
        <shortName evidence="10">IPPT</shortName>
        <shortName evidence="10">IPTase</shortName>
    </alternativeName>
</protein>
<dbReference type="InterPro" id="IPR018022">
    <property type="entry name" value="IPT"/>
</dbReference>
<evidence type="ECO:0000256" key="9">
    <source>
        <dbReference type="ARBA" id="ARBA00049563"/>
    </source>
</evidence>
<feature type="binding site" evidence="10">
    <location>
        <begin position="12"/>
        <end position="17"/>
    </location>
    <ligand>
        <name>substrate</name>
    </ligand>
</feature>
<evidence type="ECO:0000256" key="4">
    <source>
        <dbReference type="ARBA" id="ARBA00022679"/>
    </source>
</evidence>
<name>E0NNG3_9FIRM</name>
<dbReference type="Gene3D" id="3.40.50.300">
    <property type="entry name" value="P-loop containing nucleotide triphosphate hydrolases"/>
    <property type="match status" value="1"/>
</dbReference>
<dbReference type="SUPFAM" id="SSF52540">
    <property type="entry name" value="P-loop containing nucleoside triphosphate hydrolases"/>
    <property type="match status" value="2"/>
</dbReference>
<keyword evidence="6 10" id="KW-0547">Nucleotide-binding</keyword>
<keyword evidence="5 10" id="KW-0819">tRNA processing</keyword>
<accession>E0NNG3</accession>
<dbReference type="EMBL" id="AEEH01000048">
    <property type="protein sequence ID" value="EFM24836.1"/>
    <property type="molecule type" value="Genomic_DNA"/>
</dbReference>
<evidence type="ECO:0000256" key="10">
    <source>
        <dbReference type="HAMAP-Rule" id="MF_00185"/>
    </source>
</evidence>
<keyword evidence="13" id="KW-1185">Reference proteome</keyword>
<feature type="domain" description="Guanylate kinase-like" evidence="11">
    <location>
        <begin position="3"/>
        <end position="210"/>
    </location>
</feature>
<keyword evidence="7 10" id="KW-0067">ATP-binding</keyword>
<evidence type="ECO:0000256" key="1">
    <source>
        <dbReference type="ARBA" id="ARBA00001946"/>
    </source>
</evidence>
<organism evidence="12 13">
    <name type="scientific">Peptoniphilus duerdenii ATCC BAA-1640</name>
    <dbReference type="NCBI Taxonomy" id="862517"/>
    <lineage>
        <taxon>Bacteria</taxon>
        <taxon>Bacillati</taxon>
        <taxon>Bacillota</taxon>
        <taxon>Tissierellia</taxon>
        <taxon>Tissierellales</taxon>
        <taxon>Peptoniphilaceae</taxon>
        <taxon>Peptoniphilus</taxon>
    </lineage>
</organism>
<gene>
    <name evidence="10 12" type="primary">miaA</name>
    <name evidence="12" type="ORF">HMPREF9225_1702</name>
</gene>
<comment type="caution">
    <text evidence="12">The sequence shown here is derived from an EMBL/GenBank/DDBJ whole genome shotgun (WGS) entry which is preliminary data.</text>
</comment>
<comment type="subunit">
    <text evidence="10">Monomer.</text>
</comment>
<dbReference type="HOGENOM" id="CLU_032616_0_1_9"/>
<comment type="caution">
    <text evidence="10">Lacks conserved residue(s) required for the propagation of feature annotation.</text>
</comment>
<evidence type="ECO:0000256" key="5">
    <source>
        <dbReference type="ARBA" id="ARBA00022694"/>
    </source>
</evidence>
<dbReference type="Pfam" id="PF01715">
    <property type="entry name" value="IPPT"/>
    <property type="match status" value="1"/>
</dbReference>
<evidence type="ECO:0000313" key="12">
    <source>
        <dbReference type="EMBL" id="EFM24836.1"/>
    </source>
</evidence>
<dbReference type="PANTHER" id="PTHR11088:SF60">
    <property type="entry name" value="TRNA DIMETHYLALLYLTRANSFERASE"/>
    <property type="match status" value="1"/>
</dbReference>
<reference evidence="12 13" key="1">
    <citation type="submission" date="2010-07" db="EMBL/GenBank/DDBJ databases">
        <authorList>
            <person name="Muzny D."/>
            <person name="Qin X."/>
            <person name="Deng J."/>
            <person name="Jiang H."/>
            <person name="Liu Y."/>
            <person name="Qu J."/>
            <person name="Song X.-Z."/>
            <person name="Zhang L."/>
            <person name="Thornton R."/>
            <person name="Coyle M."/>
            <person name="Francisco L."/>
            <person name="Jackson L."/>
            <person name="Javaid M."/>
            <person name="Korchina V."/>
            <person name="Kovar C."/>
            <person name="Mata R."/>
            <person name="Mathew T."/>
            <person name="Ngo R."/>
            <person name="Nguyen L."/>
            <person name="Nguyen N."/>
            <person name="Okwuonu G."/>
            <person name="Ongeri F."/>
            <person name="Pham C."/>
            <person name="Simmons D."/>
            <person name="Wilczek-Boney K."/>
            <person name="Hale W."/>
            <person name="Jakkamsetti A."/>
            <person name="Pham P."/>
            <person name="Ruth R."/>
            <person name="San Lucas F."/>
            <person name="Warren J."/>
            <person name="Zhang J."/>
            <person name="Zhao Z."/>
            <person name="Zhou C."/>
            <person name="Zhu D."/>
            <person name="Lee S."/>
            <person name="Bess C."/>
            <person name="Blankenburg K."/>
            <person name="Forbes L."/>
            <person name="Fu Q."/>
            <person name="Gubbala S."/>
            <person name="Hirani K."/>
            <person name="Jayaseelan J.C."/>
            <person name="Lara F."/>
            <person name="Munidasa M."/>
            <person name="Palculict T."/>
            <person name="Patil S."/>
            <person name="Pu L.-L."/>
            <person name="Saada N."/>
            <person name="Tang L."/>
            <person name="Weissenberger G."/>
            <person name="Zhu Y."/>
            <person name="Hemphill L."/>
            <person name="Shang Y."/>
            <person name="Youmans B."/>
            <person name="Ayvaz T."/>
            <person name="Ross M."/>
            <person name="Santibanez J."/>
            <person name="Aqrawi P."/>
            <person name="Gross S."/>
            <person name="Joshi V."/>
            <person name="Fowler G."/>
            <person name="Nazareth L."/>
            <person name="Reid J."/>
            <person name="Worley K."/>
            <person name="Petrosino J."/>
            <person name="Highlander S."/>
            <person name="Gibbs R."/>
        </authorList>
    </citation>
    <scope>NUCLEOTIDE SEQUENCE [LARGE SCALE GENOMIC DNA]</scope>
    <source>
        <strain evidence="12 13">ATCC BAA-1640</strain>
    </source>
</reference>
<feature type="region of interest" description="Interaction with substrate tRNA" evidence="10">
    <location>
        <begin position="35"/>
        <end position="38"/>
    </location>
</feature>
<dbReference type="eggNOG" id="COG0324">
    <property type="taxonomic scope" value="Bacteria"/>
</dbReference>
<dbReference type="InterPro" id="IPR027417">
    <property type="entry name" value="P-loop_NTPase"/>
</dbReference>
<dbReference type="AlphaFoldDB" id="E0NNG3"/>
<dbReference type="OrthoDB" id="9776390at2"/>
<evidence type="ECO:0000256" key="8">
    <source>
        <dbReference type="ARBA" id="ARBA00022842"/>
    </source>
</evidence>
<keyword evidence="4 10" id="KW-0808">Transferase</keyword>
<comment type="catalytic activity">
    <reaction evidence="9 10">
        <text>adenosine(37) in tRNA + dimethylallyl diphosphate = N(6)-dimethylallyladenosine(37) in tRNA + diphosphate</text>
        <dbReference type="Rhea" id="RHEA:26482"/>
        <dbReference type="Rhea" id="RHEA-COMP:10162"/>
        <dbReference type="Rhea" id="RHEA-COMP:10375"/>
        <dbReference type="ChEBI" id="CHEBI:33019"/>
        <dbReference type="ChEBI" id="CHEBI:57623"/>
        <dbReference type="ChEBI" id="CHEBI:74411"/>
        <dbReference type="ChEBI" id="CHEBI:74415"/>
        <dbReference type="EC" id="2.5.1.75"/>
    </reaction>
</comment>
<keyword evidence="8 10" id="KW-0460">Magnesium</keyword>
<dbReference type="PROSITE" id="PS50052">
    <property type="entry name" value="GUANYLATE_KINASE_2"/>
    <property type="match status" value="1"/>
</dbReference>
<comment type="cofactor">
    <cofactor evidence="1 10">
        <name>Mg(2+)</name>
        <dbReference type="ChEBI" id="CHEBI:18420"/>
    </cofactor>
</comment>